<dbReference type="Gene3D" id="3.40.449.10">
    <property type="entry name" value="Phosphoenolpyruvate Carboxykinase, domain 1"/>
    <property type="match status" value="1"/>
</dbReference>
<gene>
    <name evidence="1" type="ORF">F443_13692</name>
</gene>
<dbReference type="HOGENOM" id="CLU_061304_0_0_1"/>
<organism evidence="1 2">
    <name type="scientific">Phytophthora nicotianae P1569</name>
    <dbReference type="NCBI Taxonomy" id="1317065"/>
    <lineage>
        <taxon>Eukaryota</taxon>
        <taxon>Sar</taxon>
        <taxon>Stramenopiles</taxon>
        <taxon>Oomycota</taxon>
        <taxon>Peronosporomycetes</taxon>
        <taxon>Peronosporales</taxon>
        <taxon>Peronosporaceae</taxon>
        <taxon>Phytophthora</taxon>
    </lineage>
</organism>
<dbReference type="EMBL" id="ANIZ01002388">
    <property type="protein sequence ID" value="ETI41050.1"/>
    <property type="molecule type" value="Genomic_DNA"/>
</dbReference>
<reference evidence="1 2" key="1">
    <citation type="submission" date="2013-11" db="EMBL/GenBank/DDBJ databases">
        <title>The Genome Sequence of Phytophthora parasitica P1569.</title>
        <authorList>
            <consortium name="The Broad Institute Genomics Platform"/>
            <person name="Russ C."/>
            <person name="Tyler B."/>
            <person name="Panabieres F."/>
            <person name="Shan W."/>
            <person name="Tripathy S."/>
            <person name="Grunwald N."/>
            <person name="Machado M."/>
            <person name="Johnson C.S."/>
            <person name="Arredondo F."/>
            <person name="Hong C."/>
            <person name="Coffey M."/>
            <person name="Young S.K."/>
            <person name="Zeng Q."/>
            <person name="Gargeya S."/>
            <person name="Fitzgerald M."/>
            <person name="Abouelleil A."/>
            <person name="Alvarado L."/>
            <person name="Chapman S.B."/>
            <person name="Gainer-Dewar J."/>
            <person name="Goldberg J."/>
            <person name="Griggs A."/>
            <person name="Gujja S."/>
            <person name="Hansen M."/>
            <person name="Howarth C."/>
            <person name="Imamovic A."/>
            <person name="Ireland A."/>
            <person name="Larimer J."/>
            <person name="McCowan C."/>
            <person name="Murphy C."/>
            <person name="Pearson M."/>
            <person name="Poon T.W."/>
            <person name="Priest M."/>
            <person name="Roberts A."/>
            <person name="Saif S."/>
            <person name="Shea T."/>
            <person name="Sykes S."/>
            <person name="Wortman J."/>
            <person name="Nusbaum C."/>
            <person name="Birren B."/>
        </authorList>
    </citation>
    <scope>NUCLEOTIDE SEQUENCE [LARGE SCALE GENOMIC DNA]</scope>
    <source>
        <strain evidence="1 2">P1569</strain>
    </source>
</reference>
<dbReference type="PANTHER" id="PTHR30031">
    <property type="entry name" value="PHOSPHOENOLPYRUVATE CARBOXYKINASE ATP"/>
    <property type="match status" value="1"/>
</dbReference>
<dbReference type="GO" id="GO:0005829">
    <property type="term" value="C:cytosol"/>
    <property type="evidence" value="ECO:0007669"/>
    <property type="project" value="TreeGrafter"/>
</dbReference>
<dbReference type="Proteomes" id="UP000018721">
    <property type="component" value="Unassembled WGS sequence"/>
</dbReference>
<dbReference type="SUPFAM" id="SSF68923">
    <property type="entry name" value="PEP carboxykinase N-terminal domain"/>
    <property type="match status" value="1"/>
</dbReference>
<dbReference type="GO" id="GO:0004612">
    <property type="term" value="F:phosphoenolpyruvate carboxykinase (ATP) activity"/>
    <property type="evidence" value="ECO:0007669"/>
    <property type="project" value="InterPro"/>
</dbReference>
<dbReference type="Pfam" id="PF01293">
    <property type="entry name" value="PEPCK_ATP"/>
    <property type="match status" value="1"/>
</dbReference>
<dbReference type="InterPro" id="IPR008210">
    <property type="entry name" value="PEP_carboxykinase_N"/>
</dbReference>
<sequence>MALRQSFQALRSVAARRALLRNFSVAPHAADKFVVEFPQEHEGLNIEFNWSLADDDVTPHGDAFRNLSWPKLAELAKQQKPAGKKVAIEEVDVSIVFNDFEGLYEKVTEHLSTEPSLYTQDGAVGSFKDDRTRVRVISDSPLVALFAQSLLVRVPIKDVHAARPIVVYVATGGEFKDQQPQAQLLVDNDDEGATFVKVVITGAADLSTIKDSIGLAKKKLLEVAESESFVLPADVLVKDNKTALVFNATGAGRAAAINNGQLYSAHLNIWNSVGVTSLFGGAIVDAASKVTKKHVLAVEDGAAVNVPCNNLVEHPKAAYFVDKAGKGVKSISSAEAAALLKKVDADADVEKFEALLNKADTKSFVVSSDAEVEAALAKL</sequence>
<comment type="caution">
    <text evidence="1">The sequence shown here is derived from an EMBL/GenBank/DDBJ whole genome shotgun (WGS) entry which is preliminary data.</text>
</comment>
<dbReference type="FunFam" id="3.40.449.10:FF:000008">
    <property type="entry name" value="D111/G-patch domain-containing protein"/>
    <property type="match status" value="1"/>
</dbReference>
<evidence type="ECO:0000313" key="1">
    <source>
        <dbReference type="EMBL" id="ETI41050.1"/>
    </source>
</evidence>
<evidence type="ECO:0000313" key="2">
    <source>
        <dbReference type="Proteomes" id="UP000018721"/>
    </source>
</evidence>
<accession>V9EP65</accession>
<dbReference type="GO" id="GO:0005524">
    <property type="term" value="F:ATP binding"/>
    <property type="evidence" value="ECO:0007669"/>
    <property type="project" value="InterPro"/>
</dbReference>
<dbReference type="InterPro" id="IPR001272">
    <property type="entry name" value="PEP_carboxykinase_ATP"/>
</dbReference>
<proteinExistence type="predicted"/>
<protein>
    <recommendedName>
        <fullName evidence="3">Phosphoenolpyruvate carboxykinase (ATP)</fullName>
    </recommendedName>
</protein>
<dbReference type="GO" id="GO:0006094">
    <property type="term" value="P:gluconeogenesis"/>
    <property type="evidence" value="ECO:0007669"/>
    <property type="project" value="InterPro"/>
</dbReference>
<dbReference type="PANTHER" id="PTHR30031:SF2">
    <property type="entry name" value="PHOSPHOENOLPYRUVATE CARBOXYKINASE (ATP)"/>
    <property type="match status" value="1"/>
</dbReference>
<dbReference type="eggNOG" id="ENOG502QR0T">
    <property type="taxonomic scope" value="Eukaryota"/>
</dbReference>
<keyword evidence="2" id="KW-1185">Reference proteome</keyword>
<dbReference type="OrthoDB" id="68755at2759"/>
<dbReference type="AlphaFoldDB" id="V9EP65"/>
<evidence type="ECO:0008006" key="3">
    <source>
        <dbReference type="Google" id="ProtNLM"/>
    </source>
</evidence>
<name>V9EP65_PHYNI</name>